<gene>
    <name evidence="3" type="primary">coaBC</name>
    <name evidence="7" type="ORF">AYR63_13650</name>
</gene>
<dbReference type="GO" id="GO:0010181">
    <property type="term" value="F:FMN binding"/>
    <property type="evidence" value="ECO:0007669"/>
    <property type="project" value="UniProtKB-UniRule"/>
</dbReference>
<dbReference type="GO" id="GO:0015941">
    <property type="term" value="P:pantothenate catabolic process"/>
    <property type="evidence" value="ECO:0007669"/>
    <property type="project" value="InterPro"/>
</dbReference>
<dbReference type="STRING" id="240427.AYR62_06760"/>
<evidence type="ECO:0000256" key="2">
    <source>
        <dbReference type="ARBA" id="ARBA00023239"/>
    </source>
</evidence>
<evidence type="ECO:0000313" key="8">
    <source>
        <dbReference type="Proteomes" id="UP000093267"/>
    </source>
</evidence>
<keyword evidence="8" id="KW-1185">Reference proteome</keyword>
<feature type="binding site" evidence="3">
    <location>
        <position position="341"/>
    </location>
    <ligand>
        <name>CTP</name>
        <dbReference type="ChEBI" id="CHEBI:37563"/>
    </ligand>
</feature>
<keyword evidence="3" id="KW-0511">Multifunctional enzyme</keyword>
<dbReference type="AlphaFoldDB" id="A0A1B2J2F2"/>
<comment type="caution">
    <text evidence="3">Lacks conserved residue(s) required for the propagation of feature annotation.</text>
</comment>
<dbReference type="EC" id="6.3.2.5" evidence="3"/>
<dbReference type="InterPro" id="IPR003382">
    <property type="entry name" value="Flavoprotein"/>
</dbReference>
<evidence type="ECO:0000259" key="6">
    <source>
        <dbReference type="Pfam" id="PF04127"/>
    </source>
</evidence>
<keyword evidence="2 3" id="KW-0456">Lyase</keyword>
<dbReference type="KEGG" id="lpd:AYR62_06760"/>
<comment type="pathway">
    <text evidence="3 4">Cofactor biosynthesis; coenzyme A biosynthesis; CoA from (R)-pantothenate: step 2/5.</text>
</comment>
<dbReference type="HAMAP" id="MF_02225">
    <property type="entry name" value="CoaBC"/>
    <property type="match status" value="1"/>
</dbReference>
<dbReference type="Gene3D" id="3.40.50.10300">
    <property type="entry name" value="CoaB-like"/>
    <property type="match status" value="1"/>
</dbReference>
<comment type="similarity">
    <text evidence="3 4">In the C-terminal section; belongs to the PPC synthetase family.</text>
</comment>
<comment type="cofactor">
    <cofactor evidence="3">
        <name>Mg(2+)</name>
        <dbReference type="ChEBI" id="CHEBI:18420"/>
    </cofactor>
</comment>
<proteinExistence type="inferred from homology"/>
<evidence type="ECO:0000256" key="1">
    <source>
        <dbReference type="ARBA" id="ARBA00022793"/>
    </source>
</evidence>
<comment type="cofactor">
    <cofactor evidence="3">
        <name>FMN</name>
        <dbReference type="ChEBI" id="CHEBI:58210"/>
    </cofactor>
    <text evidence="3">Binds 1 FMN per subunit.</text>
</comment>
<keyword evidence="3 4" id="KW-0288">FMN</keyword>
<dbReference type="GO" id="GO:0004633">
    <property type="term" value="F:phosphopantothenoylcysteine decarboxylase activity"/>
    <property type="evidence" value="ECO:0007669"/>
    <property type="project" value="UniProtKB-UniRule"/>
</dbReference>
<evidence type="ECO:0000256" key="4">
    <source>
        <dbReference type="RuleBase" id="RU364078"/>
    </source>
</evidence>
<feature type="binding site" evidence="3">
    <location>
        <position position="280"/>
    </location>
    <ligand>
        <name>CTP</name>
        <dbReference type="ChEBI" id="CHEBI:37563"/>
    </ligand>
</feature>
<dbReference type="UniPathway" id="UPA00241">
    <property type="reaction ID" value="UER00353"/>
</dbReference>
<keyword evidence="3" id="KW-0460">Magnesium</keyword>
<comment type="similarity">
    <text evidence="3 4">In the N-terminal section; belongs to the HFCD (homo-oligomeric flavin containing Cys decarboxylase) superfamily.</text>
</comment>
<comment type="function">
    <text evidence="3">Catalyzes two sequential steps in the biosynthesis of coenzyme A. In the first step cysteine is conjugated to 4'-phosphopantothenate to form 4-phosphopantothenoylcysteine. In the second step the latter compound is decarboxylated to form 4'-phosphopantotheine.</text>
</comment>
<dbReference type="Pfam" id="PF02441">
    <property type="entry name" value="Flavoprotein"/>
    <property type="match status" value="1"/>
</dbReference>
<evidence type="ECO:0000259" key="5">
    <source>
        <dbReference type="Pfam" id="PF02441"/>
    </source>
</evidence>
<dbReference type="NCBIfam" id="TIGR00521">
    <property type="entry name" value="coaBC_dfp"/>
    <property type="match status" value="1"/>
</dbReference>
<feature type="binding site" evidence="3">
    <location>
        <position position="327"/>
    </location>
    <ligand>
        <name>CTP</name>
        <dbReference type="ChEBI" id="CHEBI:37563"/>
    </ligand>
</feature>
<evidence type="ECO:0000313" key="7">
    <source>
        <dbReference type="EMBL" id="ANZ68478.1"/>
    </source>
</evidence>
<dbReference type="GO" id="GO:0015937">
    <property type="term" value="P:coenzyme A biosynthetic process"/>
    <property type="evidence" value="ECO:0007669"/>
    <property type="project" value="UniProtKB-UniRule"/>
</dbReference>
<comment type="pathway">
    <text evidence="3 4">Cofactor biosynthesis; coenzyme A biosynthesis; CoA from (R)-pantothenate: step 3/5.</text>
</comment>
<keyword evidence="3 4" id="KW-0285">Flavoprotein</keyword>
<comment type="function">
    <text evidence="4">Catalyzes two steps in the biosynthesis of coenzyme A. In the first step cysteine is conjugated to 4'-phosphopantothenate to form 4-phosphopantothenoylcysteine, in the latter compound is decarboxylated to form 4'-phosphopantotheine.</text>
</comment>
<dbReference type="PANTHER" id="PTHR14359:SF6">
    <property type="entry name" value="PHOSPHOPANTOTHENOYLCYSTEINE DECARBOXYLASE"/>
    <property type="match status" value="1"/>
</dbReference>
<comment type="catalytic activity">
    <reaction evidence="3 4">
        <text>(R)-4'-phosphopantothenate + L-cysteine + CTP = N-[(R)-4-phosphopantothenoyl]-L-cysteine + CMP + diphosphate + H(+)</text>
        <dbReference type="Rhea" id="RHEA:19397"/>
        <dbReference type="ChEBI" id="CHEBI:10986"/>
        <dbReference type="ChEBI" id="CHEBI:15378"/>
        <dbReference type="ChEBI" id="CHEBI:33019"/>
        <dbReference type="ChEBI" id="CHEBI:35235"/>
        <dbReference type="ChEBI" id="CHEBI:37563"/>
        <dbReference type="ChEBI" id="CHEBI:59458"/>
        <dbReference type="ChEBI" id="CHEBI:60377"/>
        <dbReference type="EC" id="6.3.2.5"/>
    </reaction>
</comment>
<feature type="binding site" evidence="3">
    <location>
        <position position="290"/>
    </location>
    <ligand>
        <name>CTP</name>
        <dbReference type="ChEBI" id="CHEBI:37563"/>
    </ligand>
</feature>
<dbReference type="InterPro" id="IPR035929">
    <property type="entry name" value="CoaB-like_sf"/>
</dbReference>
<keyword evidence="3" id="KW-0479">Metal-binding</keyword>
<feature type="region of interest" description="Phosphopantothenoylcysteine decarboxylase" evidence="3">
    <location>
        <begin position="1"/>
        <end position="191"/>
    </location>
</feature>
<comment type="catalytic activity">
    <reaction evidence="3 4">
        <text>N-[(R)-4-phosphopantothenoyl]-L-cysteine + H(+) = (R)-4'-phosphopantetheine + CO2</text>
        <dbReference type="Rhea" id="RHEA:16793"/>
        <dbReference type="ChEBI" id="CHEBI:15378"/>
        <dbReference type="ChEBI" id="CHEBI:16526"/>
        <dbReference type="ChEBI" id="CHEBI:59458"/>
        <dbReference type="ChEBI" id="CHEBI:61723"/>
        <dbReference type="EC" id="4.1.1.36"/>
    </reaction>
</comment>
<evidence type="ECO:0000256" key="3">
    <source>
        <dbReference type="HAMAP-Rule" id="MF_02225"/>
    </source>
</evidence>
<feature type="region of interest" description="Phosphopantothenate--cysteine ligase" evidence="3">
    <location>
        <begin position="192"/>
        <end position="406"/>
    </location>
</feature>
<feature type="binding site" evidence="3">
    <location>
        <position position="345"/>
    </location>
    <ligand>
        <name>CTP</name>
        <dbReference type="ChEBI" id="CHEBI:37563"/>
    </ligand>
</feature>
<dbReference type="InterPro" id="IPR005252">
    <property type="entry name" value="CoaBC"/>
</dbReference>
<dbReference type="GO" id="GO:0004632">
    <property type="term" value="F:phosphopantothenate--cysteine ligase activity"/>
    <property type="evidence" value="ECO:0007669"/>
    <property type="project" value="UniProtKB-UniRule"/>
</dbReference>
<dbReference type="Proteomes" id="UP000093267">
    <property type="component" value="Chromosome"/>
</dbReference>
<name>A0A1B2J2F2_9LACO</name>
<feature type="domain" description="Flavoprotein" evidence="5">
    <location>
        <begin position="7"/>
        <end position="176"/>
    </location>
</feature>
<dbReference type="SUPFAM" id="SSF102645">
    <property type="entry name" value="CoaB-like"/>
    <property type="match status" value="1"/>
</dbReference>
<keyword evidence="3 4" id="KW-0436">Ligase</keyword>
<dbReference type="Pfam" id="PF04127">
    <property type="entry name" value="DFP"/>
    <property type="match status" value="1"/>
</dbReference>
<dbReference type="SUPFAM" id="SSF52507">
    <property type="entry name" value="Homo-oligomeric flavin-containing Cys decarboxylases, HFCD"/>
    <property type="match status" value="1"/>
</dbReference>
<accession>A0A1B2J2F2</accession>
<dbReference type="Gene3D" id="3.40.50.1950">
    <property type="entry name" value="Flavin prenyltransferase-like"/>
    <property type="match status" value="1"/>
</dbReference>
<reference evidence="7 8" key="1">
    <citation type="submission" date="2016-03" db="EMBL/GenBank/DDBJ databases">
        <title>Pediococcus and Lactobacillus from brewery environment - whole genome sequencing and assembly.</title>
        <authorList>
            <person name="Behr J."/>
            <person name="Geissler A.J."/>
            <person name="Vogel R.F."/>
        </authorList>
    </citation>
    <scope>NUCLEOTIDE SEQUENCE [LARGE SCALE GENOMIC DNA]</scope>
    <source>
        <strain evidence="7 8">TMW 1.1995</strain>
    </source>
</reference>
<protein>
    <recommendedName>
        <fullName evidence="3">Coenzyme A biosynthesis bifunctional protein CoaBC</fullName>
    </recommendedName>
    <alternativeName>
        <fullName evidence="3">DNA/pantothenate metabolism flavoprotein</fullName>
    </alternativeName>
    <alternativeName>
        <fullName evidence="3">Phosphopantothenoylcysteine synthetase/decarboxylase</fullName>
        <shortName evidence="3">PPCS-PPCDC</shortName>
    </alternativeName>
    <domain>
        <recommendedName>
            <fullName evidence="3">Phosphopantothenoylcysteine decarboxylase</fullName>
            <shortName evidence="3">PPC decarboxylase</shortName>
            <shortName evidence="3">PPC-DC</shortName>
            <ecNumber evidence="3">4.1.1.36</ecNumber>
        </recommendedName>
        <alternativeName>
            <fullName evidence="3">CoaC</fullName>
        </alternativeName>
    </domain>
    <domain>
        <recommendedName>
            <fullName evidence="3">Phosphopantothenate--cysteine ligase</fullName>
            <ecNumber evidence="3">6.3.2.5</ecNumber>
        </recommendedName>
        <alternativeName>
            <fullName evidence="3">CoaB</fullName>
        </alternativeName>
        <alternativeName>
            <fullName evidence="3">Phosphopantothenoylcysteine synthetase</fullName>
            <shortName evidence="3">PPC synthetase</shortName>
            <shortName evidence="3">PPC-S</shortName>
        </alternativeName>
    </domain>
</protein>
<dbReference type="InterPro" id="IPR036551">
    <property type="entry name" value="Flavin_trans-like"/>
</dbReference>
<dbReference type="EC" id="4.1.1.36" evidence="3"/>
<dbReference type="EMBL" id="CP014924">
    <property type="protein sequence ID" value="ANZ68478.1"/>
    <property type="molecule type" value="Genomic_DNA"/>
</dbReference>
<dbReference type="GO" id="GO:0071513">
    <property type="term" value="C:phosphopantothenoylcysteine decarboxylase complex"/>
    <property type="evidence" value="ECO:0007669"/>
    <property type="project" value="TreeGrafter"/>
</dbReference>
<feature type="domain" description="DNA/pantothenate metabolism flavoprotein C-terminal" evidence="6">
    <location>
        <begin position="188"/>
        <end position="398"/>
    </location>
</feature>
<sequence length="406" mass="42722">MSMLNDKNVALYVTGSIAAYKSLYLTRLLVKAGAHVRVVMTPAAQAFVTPMSFQVLSKNSVLTSVFNGKTPTAVDHIELADWTDYAVVAPASADIIGKLANGIADDMASLTLMATTAPILVAPAMNEHMLNQPAVQRNLAALTADGVHFVAPGTGFLAEGYNGQGRLAEPETILAELQLLSRPKTVYTGKKVLVTAGGTRERIDPVRFITNDSSGKMGYALATELVARGADVTLISAPTKLAAPTGTHVVPVTTTEELAEAVTTHFPKADILVMAAAVADFRPKTSVTQKIKKTSDNDEMTLSLVKTTDILKTAATLKRPGQLTVGFAAETQNLIANATKKLTSKALDLLIANDVSQPGVGFNGDTNQVTILSKNKAPVTTALVSKTAVAGIIVDELERLVDSKEG</sequence>
<keyword evidence="1 3" id="KW-0210">Decarboxylase</keyword>
<dbReference type="PANTHER" id="PTHR14359">
    <property type="entry name" value="HOMO-OLIGOMERIC FLAVIN CONTAINING CYS DECARBOXYLASE FAMILY"/>
    <property type="match status" value="1"/>
</dbReference>
<dbReference type="InterPro" id="IPR007085">
    <property type="entry name" value="DNA/pantothenate-metab_flavo_C"/>
</dbReference>
<organism evidence="7 8">
    <name type="scientific">Secundilactobacillus paracollinoides</name>
    <dbReference type="NCBI Taxonomy" id="240427"/>
    <lineage>
        <taxon>Bacteria</taxon>
        <taxon>Bacillati</taxon>
        <taxon>Bacillota</taxon>
        <taxon>Bacilli</taxon>
        <taxon>Lactobacillales</taxon>
        <taxon>Lactobacillaceae</taxon>
        <taxon>Secundilactobacillus</taxon>
    </lineage>
</organism>
<dbReference type="GO" id="GO:0046872">
    <property type="term" value="F:metal ion binding"/>
    <property type="evidence" value="ECO:0007669"/>
    <property type="project" value="UniProtKB-KW"/>
</dbReference>